<protein>
    <submittedName>
        <fullName evidence="3">Uncharacterized protein</fullName>
    </submittedName>
</protein>
<evidence type="ECO:0000256" key="2">
    <source>
        <dbReference type="SAM" id="Phobius"/>
    </source>
</evidence>
<feature type="transmembrane region" description="Helical" evidence="2">
    <location>
        <begin position="7"/>
        <end position="26"/>
    </location>
</feature>
<dbReference type="AlphaFoldDB" id="A0A4P9W808"/>
<keyword evidence="2" id="KW-1133">Transmembrane helix</keyword>
<proteinExistence type="predicted"/>
<keyword evidence="2" id="KW-0812">Transmembrane</keyword>
<name>A0A4P9W808_9FUNG</name>
<reference evidence="4" key="1">
    <citation type="journal article" date="2018" name="Nat. Microbiol.">
        <title>Leveraging single-cell genomics to expand the fungal tree of life.</title>
        <authorList>
            <person name="Ahrendt S.R."/>
            <person name="Quandt C.A."/>
            <person name="Ciobanu D."/>
            <person name="Clum A."/>
            <person name="Salamov A."/>
            <person name="Andreopoulos B."/>
            <person name="Cheng J.F."/>
            <person name="Woyke T."/>
            <person name="Pelin A."/>
            <person name="Henrissat B."/>
            <person name="Reynolds N.K."/>
            <person name="Benny G.L."/>
            <person name="Smith M.E."/>
            <person name="James T.Y."/>
            <person name="Grigoriev I.V."/>
        </authorList>
    </citation>
    <scope>NUCLEOTIDE SEQUENCE [LARGE SCALE GENOMIC DNA]</scope>
</reference>
<organism evidence="3 4">
    <name type="scientific">Blyttiomyces helicus</name>
    <dbReference type="NCBI Taxonomy" id="388810"/>
    <lineage>
        <taxon>Eukaryota</taxon>
        <taxon>Fungi</taxon>
        <taxon>Fungi incertae sedis</taxon>
        <taxon>Chytridiomycota</taxon>
        <taxon>Chytridiomycota incertae sedis</taxon>
        <taxon>Chytridiomycetes</taxon>
        <taxon>Chytridiomycetes incertae sedis</taxon>
        <taxon>Blyttiomyces</taxon>
    </lineage>
</organism>
<evidence type="ECO:0000256" key="1">
    <source>
        <dbReference type="SAM" id="MobiDB-lite"/>
    </source>
</evidence>
<sequence>MIHSGLIRVLMVLLGLGIIFGTKQVTGPQASFLSGVVIFILVASVIFCIHGIFYEYQSVNFIELSKHTTIGWLFKSPAFAMEEAERGRSRMDRTPHQHLPYTVPRKHRALQENERNKTAKPIAPIKEPASGGAPGSRARMNPWAPEAAVYRRREVLYMVTAACKSQPYDSNGIGAWWGEVIWRPFRHEGVL</sequence>
<evidence type="ECO:0000313" key="3">
    <source>
        <dbReference type="EMBL" id="RKO88232.1"/>
    </source>
</evidence>
<feature type="region of interest" description="Disordered" evidence="1">
    <location>
        <begin position="113"/>
        <end position="139"/>
    </location>
</feature>
<dbReference type="EMBL" id="KZ996851">
    <property type="protein sequence ID" value="RKO88232.1"/>
    <property type="molecule type" value="Genomic_DNA"/>
</dbReference>
<evidence type="ECO:0000313" key="4">
    <source>
        <dbReference type="Proteomes" id="UP000269721"/>
    </source>
</evidence>
<dbReference type="Proteomes" id="UP000269721">
    <property type="component" value="Unassembled WGS sequence"/>
</dbReference>
<keyword evidence="4" id="KW-1185">Reference proteome</keyword>
<accession>A0A4P9W808</accession>
<feature type="transmembrane region" description="Helical" evidence="2">
    <location>
        <begin position="32"/>
        <end position="54"/>
    </location>
</feature>
<keyword evidence="2" id="KW-0472">Membrane</keyword>
<gene>
    <name evidence="3" type="ORF">BDK51DRAFT_27199</name>
</gene>